<dbReference type="Proteomes" id="UP000823641">
    <property type="component" value="Unassembled WGS sequence"/>
</dbReference>
<dbReference type="EMBL" id="JADIMG010000004">
    <property type="protein sequence ID" value="MBO8458885.1"/>
    <property type="molecule type" value="Genomic_DNA"/>
</dbReference>
<gene>
    <name evidence="1" type="ORF">IAA73_00905</name>
</gene>
<accession>A0A9D9N3J0</accession>
<comment type="caution">
    <text evidence="1">The sequence shown here is derived from an EMBL/GenBank/DDBJ whole genome shotgun (WGS) entry which is preliminary data.</text>
</comment>
<name>A0A9D9N3J0_9BACT</name>
<sequence length="77" mass="8253">MEYKVLPFNANLEQKDASQVAVNQLQSLINKELANGFEFVCLDSIETSVAPTSGCLGIGAKPGYNTTVSVAIFKKSN</sequence>
<dbReference type="AlphaFoldDB" id="A0A9D9N3J0"/>
<evidence type="ECO:0000313" key="1">
    <source>
        <dbReference type="EMBL" id="MBO8458885.1"/>
    </source>
</evidence>
<protein>
    <submittedName>
        <fullName evidence="1">Uncharacterized protein</fullName>
    </submittedName>
</protein>
<proteinExistence type="predicted"/>
<reference evidence="1" key="1">
    <citation type="submission" date="2020-10" db="EMBL/GenBank/DDBJ databases">
        <authorList>
            <person name="Gilroy R."/>
        </authorList>
    </citation>
    <scope>NUCLEOTIDE SEQUENCE</scope>
    <source>
        <strain evidence="1">G3-3990</strain>
    </source>
</reference>
<reference evidence="1" key="2">
    <citation type="journal article" date="2021" name="PeerJ">
        <title>Extensive microbial diversity within the chicken gut microbiome revealed by metagenomics and culture.</title>
        <authorList>
            <person name="Gilroy R."/>
            <person name="Ravi A."/>
            <person name="Getino M."/>
            <person name="Pursley I."/>
            <person name="Horton D.L."/>
            <person name="Alikhan N.F."/>
            <person name="Baker D."/>
            <person name="Gharbi K."/>
            <person name="Hall N."/>
            <person name="Watson M."/>
            <person name="Adriaenssens E.M."/>
            <person name="Foster-Nyarko E."/>
            <person name="Jarju S."/>
            <person name="Secka A."/>
            <person name="Antonio M."/>
            <person name="Oren A."/>
            <person name="Chaudhuri R.R."/>
            <person name="La Ragione R."/>
            <person name="Hildebrand F."/>
            <person name="Pallen M.J."/>
        </authorList>
    </citation>
    <scope>NUCLEOTIDE SEQUENCE</scope>
    <source>
        <strain evidence="1">G3-3990</strain>
    </source>
</reference>
<organism evidence="1 2">
    <name type="scientific">Candidatus Gallipaludibacter merdavium</name>
    <dbReference type="NCBI Taxonomy" id="2840839"/>
    <lineage>
        <taxon>Bacteria</taxon>
        <taxon>Pseudomonadati</taxon>
        <taxon>Bacteroidota</taxon>
        <taxon>Bacteroidia</taxon>
        <taxon>Bacteroidales</taxon>
        <taxon>Candidatus Gallipaludibacter</taxon>
    </lineage>
</organism>
<evidence type="ECO:0000313" key="2">
    <source>
        <dbReference type="Proteomes" id="UP000823641"/>
    </source>
</evidence>